<evidence type="ECO:0000259" key="4">
    <source>
        <dbReference type="PROSITE" id="PS01124"/>
    </source>
</evidence>
<evidence type="ECO:0000313" key="6">
    <source>
        <dbReference type="EMBL" id="RYS80572.1"/>
    </source>
</evidence>
<dbReference type="GO" id="GO:0003700">
    <property type="term" value="F:DNA-binding transcription factor activity"/>
    <property type="evidence" value="ECO:0007669"/>
    <property type="project" value="InterPro"/>
</dbReference>
<gene>
    <name evidence="5" type="primary">adaA_1</name>
    <name evidence="6" type="ORF">EAI93_05975</name>
    <name evidence="5" type="ORF">ERS852456_00122</name>
</gene>
<proteinExistence type="predicted"/>
<dbReference type="Gene3D" id="2.60.120.10">
    <property type="entry name" value="Jelly Rolls"/>
    <property type="match status" value="1"/>
</dbReference>
<evidence type="ECO:0000256" key="2">
    <source>
        <dbReference type="ARBA" id="ARBA00023125"/>
    </source>
</evidence>
<dbReference type="Pfam" id="PF02311">
    <property type="entry name" value="AraC_binding"/>
    <property type="match status" value="1"/>
</dbReference>
<evidence type="ECO:0000313" key="7">
    <source>
        <dbReference type="Proteomes" id="UP000095787"/>
    </source>
</evidence>
<protein>
    <submittedName>
        <fullName evidence="6">AraC family transcriptional regulator</fullName>
    </submittedName>
    <submittedName>
        <fullName evidence="5">Methylphosphotriester-DNA--protein-cysteine S-methyltransferase</fullName>
        <ecNumber evidence="5">2.1.1.-</ecNumber>
    </submittedName>
</protein>
<dbReference type="InterPro" id="IPR037923">
    <property type="entry name" value="HTH-like"/>
</dbReference>
<dbReference type="GeneID" id="97327962"/>
<accession>A0A173XIE1</accession>
<dbReference type="CDD" id="cd02208">
    <property type="entry name" value="cupin_RmlC-like"/>
    <property type="match status" value="1"/>
</dbReference>
<dbReference type="Pfam" id="PF12833">
    <property type="entry name" value="HTH_18"/>
    <property type="match status" value="1"/>
</dbReference>
<dbReference type="Gene3D" id="1.10.10.60">
    <property type="entry name" value="Homeodomain-like"/>
    <property type="match status" value="2"/>
</dbReference>
<dbReference type="InterPro" id="IPR003313">
    <property type="entry name" value="AraC-bd"/>
</dbReference>
<keyword evidence="1" id="KW-0805">Transcription regulation</keyword>
<keyword evidence="5" id="KW-0808">Transferase</keyword>
<dbReference type="SMART" id="SM00342">
    <property type="entry name" value="HTH_ARAC"/>
    <property type="match status" value="1"/>
</dbReference>
<name>A0A173XIE1_9FIRM</name>
<dbReference type="Proteomes" id="UP000292665">
    <property type="component" value="Unassembled WGS sequence"/>
</dbReference>
<dbReference type="Proteomes" id="UP000095787">
    <property type="component" value="Unassembled WGS sequence"/>
</dbReference>
<dbReference type="EMBL" id="RCYR01000008">
    <property type="protein sequence ID" value="RYS80572.1"/>
    <property type="molecule type" value="Genomic_DNA"/>
</dbReference>
<organism evidence="5 7">
    <name type="scientific">[Ruminococcus] torques</name>
    <dbReference type="NCBI Taxonomy" id="33039"/>
    <lineage>
        <taxon>Bacteria</taxon>
        <taxon>Bacillati</taxon>
        <taxon>Bacillota</taxon>
        <taxon>Clostridia</taxon>
        <taxon>Lachnospirales</taxon>
        <taxon>Lachnospiraceae</taxon>
        <taxon>Mediterraneibacter</taxon>
    </lineage>
</organism>
<dbReference type="RefSeq" id="WP_009242471.1">
    <property type="nucleotide sequence ID" value="NZ_AP028249.1"/>
</dbReference>
<dbReference type="SUPFAM" id="SSF46689">
    <property type="entry name" value="Homeodomain-like"/>
    <property type="match status" value="2"/>
</dbReference>
<keyword evidence="2" id="KW-0238">DNA-binding</keyword>
<dbReference type="EC" id="2.1.1.-" evidence="5"/>
<dbReference type="InterPro" id="IPR020449">
    <property type="entry name" value="Tscrpt_reg_AraC-type_HTH"/>
</dbReference>
<dbReference type="PRINTS" id="PR00032">
    <property type="entry name" value="HTHARAC"/>
</dbReference>
<dbReference type="PROSITE" id="PS01124">
    <property type="entry name" value="HTH_ARAC_FAMILY_2"/>
    <property type="match status" value="1"/>
</dbReference>
<dbReference type="AlphaFoldDB" id="A0A173XIE1"/>
<reference evidence="6 8" key="2">
    <citation type="journal article" date="2019" name="Science, e1252229">
        <title>Invertible promoters mediate bacterial phase variation, antibiotic resistance, and host adaptation in the gut.</title>
        <authorList>
            <person name="Jiang X."/>
            <person name="Hall A.B."/>
            <person name="Arthur T.D."/>
            <person name="Plichta D.R."/>
            <person name="Covington C.T."/>
            <person name="Poyet M."/>
            <person name="Crothers J."/>
            <person name="Moses P.L."/>
            <person name="Tolonen A.C."/>
            <person name="Vlamakis H."/>
            <person name="Alm E.J."/>
            <person name="Xavier R.J."/>
        </authorList>
    </citation>
    <scope>NUCLEOTIDE SEQUENCE [LARGE SCALE GENOMIC DNA]</scope>
    <source>
        <strain evidence="8">aa_0143</strain>
        <strain evidence="6">Aa_0143</strain>
    </source>
</reference>
<dbReference type="PANTHER" id="PTHR43280:SF28">
    <property type="entry name" value="HTH-TYPE TRANSCRIPTIONAL ACTIVATOR RHAS"/>
    <property type="match status" value="1"/>
</dbReference>
<reference evidence="5 7" key="1">
    <citation type="submission" date="2015-09" db="EMBL/GenBank/DDBJ databases">
        <authorList>
            <consortium name="Pathogen Informatics"/>
        </authorList>
    </citation>
    <scope>NUCLEOTIDE SEQUENCE [LARGE SCALE GENOMIC DNA]</scope>
    <source>
        <strain evidence="5 7">2789STDY5834841</strain>
    </source>
</reference>
<dbReference type="InterPro" id="IPR014710">
    <property type="entry name" value="RmlC-like_jellyroll"/>
</dbReference>
<keyword evidence="3" id="KW-0804">Transcription</keyword>
<keyword evidence="5" id="KW-0489">Methyltransferase</keyword>
<dbReference type="PANTHER" id="PTHR43280">
    <property type="entry name" value="ARAC-FAMILY TRANSCRIPTIONAL REGULATOR"/>
    <property type="match status" value="1"/>
</dbReference>
<dbReference type="InterPro" id="IPR018060">
    <property type="entry name" value="HTH_AraC"/>
</dbReference>
<feature type="domain" description="HTH araC/xylS-type" evidence="4">
    <location>
        <begin position="178"/>
        <end position="276"/>
    </location>
</feature>
<evidence type="ECO:0000313" key="8">
    <source>
        <dbReference type="Proteomes" id="UP000292665"/>
    </source>
</evidence>
<dbReference type="GO" id="GO:0043565">
    <property type="term" value="F:sequence-specific DNA binding"/>
    <property type="evidence" value="ECO:0007669"/>
    <property type="project" value="InterPro"/>
</dbReference>
<dbReference type="GO" id="GO:0008168">
    <property type="term" value="F:methyltransferase activity"/>
    <property type="evidence" value="ECO:0007669"/>
    <property type="project" value="UniProtKB-KW"/>
</dbReference>
<dbReference type="InterPro" id="IPR009057">
    <property type="entry name" value="Homeodomain-like_sf"/>
</dbReference>
<evidence type="ECO:0000256" key="3">
    <source>
        <dbReference type="ARBA" id="ARBA00023163"/>
    </source>
</evidence>
<dbReference type="SUPFAM" id="SSF51215">
    <property type="entry name" value="Regulatory protein AraC"/>
    <property type="match status" value="1"/>
</dbReference>
<sequence length="279" mass="32756">MGNIRHSFNTSNQETTFSQMPYRLLYSSYSKYEQDWESYPHTHYFSELFYVLNGCGSFIVEEESFPIRKQNLIIINPSIRHTEVSDKNSPLEYIVLGVEGLNFLIYNDKEYLNIQCEDFSENLDFYFHTILREMDEQKESYETICQNLLEALIIQLSRHTGSPVEMLPSSKKITRECSYAKRFIDSNFRENITLDTLAELTHLNKYYFAHTFTEIYGIAPMNYLAQKRIFTSQELLTSTDLNQAAIAKQCGFSSSSYFSQCFRKICGMTPTAYRKQFIR</sequence>
<evidence type="ECO:0000313" key="5">
    <source>
        <dbReference type="EMBL" id="CUN51592.1"/>
    </source>
</evidence>
<dbReference type="GO" id="GO:0032259">
    <property type="term" value="P:methylation"/>
    <property type="evidence" value="ECO:0007669"/>
    <property type="project" value="UniProtKB-KW"/>
</dbReference>
<evidence type="ECO:0000256" key="1">
    <source>
        <dbReference type="ARBA" id="ARBA00023015"/>
    </source>
</evidence>
<dbReference type="EMBL" id="CYZO01000001">
    <property type="protein sequence ID" value="CUN51592.1"/>
    <property type="molecule type" value="Genomic_DNA"/>
</dbReference>